<dbReference type="EMBL" id="WHYR01000004">
    <property type="protein sequence ID" value="MQL51141.1"/>
    <property type="molecule type" value="Genomic_DNA"/>
</dbReference>
<keyword evidence="3" id="KW-1185">Reference proteome</keyword>
<dbReference type="RefSeq" id="WP_152945063.1">
    <property type="nucleotide sequence ID" value="NZ_WHYR01000004.1"/>
</dbReference>
<organism evidence="2 3">
    <name type="scientific">Desulfofundulus thermobenzoicus</name>
    <dbReference type="NCBI Taxonomy" id="29376"/>
    <lineage>
        <taxon>Bacteria</taxon>
        <taxon>Bacillati</taxon>
        <taxon>Bacillota</taxon>
        <taxon>Clostridia</taxon>
        <taxon>Eubacteriales</taxon>
        <taxon>Peptococcaceae</taxon>
        <taxon>Desulfofundulus</taxon>
    </lineage>
</organism>
<feature type="region of interest" description="Disordered" evidence="1">
    <location>
        <begin position="58"/>
        <end position="87"/>
    </location>
</feature>
<accession>A0A6N7IMG3</accession>
<evidence type="ECO:0000313" key="3">
    <source>
        <dbReference type="Proteomes" id="UP000441717"/>
    </source>
</evidence>
<evidence type="ECO:0000313" key="2">
    <source>
        <dbReference type="EMBL" id="MQL51141.1"/>
    </source>
</evidence>
<dbReference type="AlphaFoldDB" id="A0A6N7IMG3"/>
<evidence type="ECO:0000256" key="1">
    <source>
        <dbReference type="SAM" id="MobiDB-lite"/>
    </source>
</evidence>
<protein>
    <submittedName>
        <fullName evidence="2">Uncharacterized protein</fullName>
    </submittedName>
</protein>
<comment type="caution">
    <text evidence="2">The sequence shown here is derived from an EMBL/GenBank/DDBJ whole genome shotgun (WGS) entry which is preliminary data.</text>
</comment>
<gene>
    <name evidence="2" type="ORF">GFC01_02445</name>
</gene>
<proteinExistence type="predicted"/>
<dbReference type="Proteomes" id="UP000441717">
    <property type="component" value="Unassembled WGS sequence"/>
</dbReference>
<name>A0A6N7IMG3_9FIRM</name>
<reference evidence="2 3" key="1">
    <citation type="submission" date="2019-10" db="EMBL/GenBank/DDBJ databases">
        <title>Comparative genomics of sulfur disproportionating microorganisms.</title>
        <authorList>
            <person name="Ward L.M."/>
            <person name="Bertran E."/>
            <person name="Johnston D."/>
        </authorList>
    </citation>
    <scope>NUCLEOTIDE SEQUENCE [LARGE SCALE GENOMIC DNA]</scope>
    <source>
        <strain evidence="2 3">DSM 14055</strain>
    </source>
</reference>
<sequence>MNTQPTAIKMDELIKRLFHLSKKPLLHMLNALYNDHLSETAAVSYGSTEFIQDDLVNYPGPGGRKDHPRRRRGNAGHNAQYYGIPVR</sequence>